<dbReference type="InterPro" id="IPR013087">
    <property type="entry name" value="Znf_C2H2_type"/>
</dbReference>
<protein>
    <recommendedName>
        <fullName evidence="6">C2H2-type domain-containing protein</fullName>
    </recommendedName>
</protein>
<evidence type="ECO:0000256" key="1">
    <source>
        <dbReference type="ARBA" id="ARBA00022723"/>
    </source>
</evidence>
<dbReference type="GO" id="GO:0005667">
    <property type="term" value="C:transcription regulator complex"/>
    <property type="evidence" value="ECO:0007669"/>
    <property type="project" value="TreeGrafter"/>
</dbReference>
<dbReference type="GO" id="GO:0000978">
    <property type="term" value="F:RNA polymerase II cis-regulatory region sequence-specific DNA binding"/>
    <property type="evidence" value="ECO:0007669"/>
    <property type="project" value="TreeGrafter"/>
</dbReference>
<evidence type="ECO:0000313" key="8">
    <source>
        <dbReference type="Proteomes" id="UP000218334"/>
    </source>
</evidence>
<evidence type="ECO:0000256" key="3">
    <source>
        <dbReference type="ARBA" id="ARBA00022771"/>
    </source>
</evidence>
<dbReference type="GO" id="GO:0000981">
    <property type="term" value="F:DNA-binding transcription factor activity, RNA polymerase II-specific"/>
    <property type="evidence" value="ECO:0007669"/>
    <property type="project" value="TreeGrafter"/>
</dbReference>
<dbReference type="SUPFAM" id="SSF57667">
    <property type="entry name" value="beta-beta-alpha zinc fingers"/>
    <property type="match status" value="1"/>
</dbReference>
<evidence type="ECO:0000256" key="5">
    <source>
        <dbReference type="PROSITE-ProRule" id="PRU00042"/>
    </source>
</evidence>
<dbReference type="STRING" id="1076256.A0A2H3BCB0"/>
<evidence type="ECO:0000259" key="6">
    <source>
        <dbReference type="PROSITE" id="PS50157"/>
    </source>
</evidence>
<keyword evidence="4" id="KW-0862">Zinc</keyword>
<name>A0A2H3BCB0_9AGAR</name>
<evidence type="ECO:0000256" key="4">
    <source>
        <dbReference type="ARBA" id="ARBA00022833"/>
    </source>
</evidence>
<dbReference type="SMART" id="SM00355">
    <property type="entry name" value="ZnF_C2H2"/>
    <property type="match status" value="3"/>
</dbReference>
<sequence length="317" mass="35189">MPTRDQVIPMFPQRKTMLTCLKICTKCLKVVKNLKRHELIHIPYSKRRFPCPWAGCPFAASQKAGLQVHINCIHTGEKPHVCPESECGFATGDSSRLTRHRKDAHSYAPAERENRNRRAVKVEDASGDDGYIILKGAHAGRISMRRVHPRRPLVNKGQEELPIPAIPFSFPNVAAPAYTPVAYDQPRVPVQHPMTVEYQLPASWVSQAQAPLTPACDEMSIFEGFVAPHHNYAPAAYTYDAMYPSSQYHHSAVPRVFAGEPYAAANKRLGGWSCPQAAGYVDYGYITGAGVGGSAQWTQALPRWLTVSTKLQFLSLL</sequence>
<dbReference type="PROSITE" id="PS50157">
    <property type="entry name" value="ZINC_FINGER_C2H2_2"/>
    <property type="match status" value="2"/>
</dbReference>
<dbReference type="Proteomes" id="UP000218334">
    <property type="component" value="Unassembled WGS sequence"/>
</dbReference>
<keyword evidence="1" id="KW-0479">Metal-binding</keyword>
<accession>A0A2H3BCB0</accession>
<dbReference type="Gene3D" id="3.30.160.60">
    <property type="entry name" value="Classic Zinc Finger"/>
    <property type="match status" value="2"/>
</dbReference>
<dbReference type="EMBL" id="KZ293432">
    <property type="protein sequence ID" value="PBK68495.1"/>
    <property type="molecule type" value="Genomic_DNA"/>
</dbReference>
<dbReference type="InterPro" id="IPR036236">
    <property type="entry name" value="Znf_C2H2_sf"/>
</dbReference>
<dbReference type="AlphaFoldDB" id="A0A2H3BCB0"/>
<feature type="domain" description="C2H2-type" evidence="6">
    <location>
        <begin position="80"/>
        <end position="106"/>
    </location>
</feature>
<reference evidence="8" key="1">
    <citation type="journal article" date="2017" name="Nat. Ecol. Evol.">
        <title>Genome expansion and lineage-specific genetic innovations in the forest pathogenic fungi Armillaria.</title>
        <authorList>
            <person name="Sipos G."/>
            <person name="Prasanna A.N."/>
            <person name="Walter M.C."/>
            <person name="O'Connor E."/>
            <person name="Balint B."/>
            <person name="Krizsan K."/>
            <person name="Kiss B."/>
            <person name="Hess J."/>
            <person name="Varga T."/>
            <person name="Slot J."/>
            <person name="Riley R."/>
            <person name="Boka B."/>
            <person name="Rigling D."/>
            <person name="Barry K."/>
            <person name="Lee J."/>
            <person name="Mihaltcheva S."/>
            <person name="LaButti K."/>
            <person name="Lipzen A."/>
            <person name="Waldron R."/>
            <person name="Moloney N.M."/>
            <person name="Sperisen C."/>
            <person name="Kredics L."/>
            <person name="Vagvoelgyi C."/>
            <person name="Patrignani A."/>
            <person name="Fitzpatrick D."/>
            <person name="Nagy I."/>
            <person name="Doyle S."/>
            <person name="Anderson J.B."/>
            <person name="Grigoriev I.V."/>
            <person name="Gueldener U."/>
            <person name="Muensterkoetter M."/>
            <person name="Nagy L.G."/>
        </authorList>
    </citation>
    <scope>NUCLEOTIDE SEQUENCE [LARGE SCALE GENOMIC DNA]</scope>
    <source>
        <strain evidence="8">28-4</strain>
    </source>
</reference>
<dbReference type="GO" id="GO:0031519">
    <property type="term" value="C:PcG protein complex"/>
    <property type="evidence" value="ECO:0007669"/>
    <property type="project" value="TreeGrafter"/>
</dbReference>
<keyword evidence="8" id="KW-1185">Reference proteome</keyword>
<keyword evidence="2" id="KW-0677">Repeat</keyword>
<evidence type="ECO:0000256" key="2">
    <source>
        <dbReference type="ARBA" id="ARBA00022737"/>
    </source>
</evidence>
<gene>
    <name evidence="7" type="ORF">ARMSODRAFT_1004805</name>
</gene>
<feature type="domain" description="C2H2-type" evidence="6">
    <location>
        <begin position="49"/>
        <end position="79"/>
    </location>
</feature>
<dbReference type="GO" id="GO:0000785">
    <property type="term" value="C:chromatin"/>
    <property type="evidence" value="ECO:0007669"/>
    <property type="project" value="TreeGrafter"/>
</dbReference>
<dbReference type="PROSITE" id="PS00028">
    <property type="entry name" value="ZINC_FINGER_C2H2_1"/>
    <property type="match status" value="1"/>
</dbReference>
<evidence type="ECO:0000313" key="7">
    <source>
        <dbReference type="EMBL" id="PBK68495.1"/>
    </source>
</evidence>
<organism evidence="7 8">
    <name type="scientific">Armillaria solidipes</name>
    <dbReference type="NCBI Taxonomy" id="1076256"/>
    <lineage>
        <taxon>Eukaryota</taxon>
        <taxon>Fungi</taxon>
        <taxon>Dikarya</taxon>
        <taxon>Basidiomycota</taxon>
        <taxon>Agaricomycotina</taxon>
        <taxon>Agaricomycetes</taxon>
        <taxon>Agaricomycetidae</taxon>
        <taxon>Agaricales</taxon>
        <taxon>Marasmiineae</taxon>
        <taxon>Physalacriaceae</taxon>
        <taxon>Armillaria</taxon>
    </lineage>
</organism>
<dbReference type="PANTHER" id="PTHR14003:SF19">
    <property type="entry name" value="YY2 TRANSCRIPTION FACTOR"/>
    <property type="match status" value="1"/>
</dbReference>
<keyword evidence="3 5" id="KW-0863">Zinc-finger</keyword>
<dbReference type="PANTHER" id="PTHR14003">
    <property type="entry name" value="TRANSCRIPTIONAL REPRESSOR PROTEIN YY"/>
    <property type="match status" value="1"/>
</dbReference>
<dbReference type="GO" id="GO:0008270">
    <property type="term" value="F:zinc ion binding"/>
    <property type="evidence" value="ECO:0007669"/>
    <property type="project" value="UniProtKB-KW"/>
</dbReference>
<proteinExistence type="predicted"/>